<dbReference type="Gene3D" id="3.80.10.10">
    <property type="entry name" value="Ribonuclease Inhibitor"/>
    <property type="match status" value="1"/>
</dbReference>
<dbReference type="AlphaFoldDB" id="A0A8S9IGQ1"/>
<reference evidence="1" key="1">
    <citation type="submission" date="2019-12" db="EMBL/GenBank/DDBJ databases">
        <title>Genome sequencing and annotation of Brassica cretica.</title>
        <authorList>
            <person name="Studholme D.J."/>
            <person name="Sarris P.F."/>
        </authorList>
    </citation>
    <scope>NUCLEOTIDE SEQUENCE</scope>
    <source>
        <strain evidence="1">PFS-001/15</strain>
        <tissue evidence="1">Leaf</tissue>
    </source>
</reference>
<evidence type="ECO:0000313" key="1">
    <source>
        <dbReference type="EMBL" id="KAF2569250.1"/>
    </source>
</evidence>
<gene>
    <name evidence="1" type="ORF">F2Q68_00027376</name>
</gene>
<accession>A0A8S9IGQ1</accession>
<dbReference type="Proteomes" id="UP000712281">
    <property type="component" value="Unassembled WGS sequence"/>
</dbReference>
<proteinExistence type="predicted"/>
<dbReference type="EMBL" id="QGKW02001911">
    <property type="protein sequence ID" value="KAF2569250.1"/>
    <property type="molecule type" value="Genomic_DNA"/>
</dbReference>
<protein>
    <submittedName>
        <fullName evidence="1">Uncharacterized protein</fullName>
    </submittedName>
</protein>
<evidence type="ECO:0000313" key="2">
    <source>
        <dbReference type="Proteomes" id="UP000712281"/>
    </source>
</evidence>
<organism evidence="1 2">
    <name type="scientific">Brassica cretica</name>
    <name type="common">Mustard</name>
    <dbReference type="NCBI Taxonomy" id="69181"/>
    <lineage>
        <taxon>Eukaryota</taxon>
        <taxon>Viridiplantae</taxon>
        <taxon>Streptophyta</taxon>
        <taxon>Embryophyta</taxon>
        <taxon>Tracheophyta</taxon>
        <taxon>Spermatophyta</taxon>
        <taxon>Magnoliopsida</taxon>
        <taxon>eudicotyledons</taxon>
        <taxon>Gunneridae</taxon>
        <taxon>Pentapetalae</taxon>
        <taxon>rosids</taxon>
        <taxon>malvids</taxon>
        <taxon>Brassicales</taxon>
        <taxon>Brassicaceae</taxon>
        <taxon>Brassiceae</taxon>
        <taxon>Brassica</taxon>
    </lineage>
</organism>
<dbReference type="InterPro" id="IPR032675">
    <property type="entry name" value="LRR_dom_sf"/>
</dbReference>
<sequence>MAAQRMPNIRKLVLPRWCHLSENSYQFAFRQWKNLQTLIIDQRHSSLTWRHKIQASGENCINLTNLKSMACLNEVVVKEIVRCFPNLKKLSLSFCDIIDTFKVLPIITSLKKLTIFNLSHCRFLQRCGYMICGRELENILLETARYKCEALIISCLHVDCKFCENAYGIVRLHAFFKKNWRNDEIEEFEF</sequence>
<name>A0A8S9IGQ1_BRACR</name>
<dbReference type="SUPFAM" id="SSF52047">
    <property type="entry name" value="RNI-like"/>
    <property type="match status" value="1"/>
</dbReference>
<comment type="caution">
    <text evidence="1">The sequence shown here is derived from an EMBL/GenBank/DDBJ whole genome shotgun (WGS) entry which is preliminary data.</text>
</comment>